<dbReference type="NCBIfam" id="NF005375">
    <property type="entry name" value="PRK06917.1"/>
    <property type="match status" value="1"/>
</dbReference>
<dbReference type="GO" id="GO:0047589">
    <property type="term" value="F:5-aminovalerate transaminase activity"/>
    <property type="evidence" value="ECO:0007669"/>
    <property type="project" value="UniProtKB-EC"/>
</dbReference>
<evidence type="ECO:0000313" key="5">
    <source>
        <dbReference type="Proteomes" id="UP000006562"/>
    </source>
</evidence>
<dbReference type="CDD" id="cd00610">
    <property type="entry name" value="OAT_like"/>
    <property type="match status" value="1"/>
</dbReference>
<keyword evidence="5" id="KW-1185">Reference proteome</keyword>
<dbReference type="InterPro" id="IPR005814">
    <property type="entry name" value="Aminotrans_3"/>
</dbReference>
<evidence type="ECO:0000313" key="4">
    <source>
        <dbReference type="EMBL" id="CBI43179.1"/>
    </source>
</evidence>
<name>A0A9P1NI23_BACAS</name>
<dbReference type="InterPro" id="IPR015421">
    <property type="entry name" value="PyrdxlP-dep_Trfase_major"/>
</dbReference>
<proteinExistence type="inferred from homology"/>
<sequence>MPLFICSYNEANGFLRWKDMGSYLIKPELDGIYPTVSHGKGSYVYDLGGNKYLDGSSGAVTCNIGHGTEDIIQALKEQLDSVSFVYRSQFTSEPAEELALFLADHLPGGLNWSFFVNSGSEAVETAMKMAVQYWQEKGQYQKSVFLSRWSSYHGITLGALSLSGFYERRYRFTQLLERFPAVSAPNMYRSELQGEEFVKAAAAELETAVNRIGASFIAGFVAEPIVGAAGAAITPPPGYYEALEDVCRRHSILFIADEVMTGLGRTGRMLASEHWGIVPDIAVLGKGLGAGYAPIAAAVASDDIIDTIKRGSGVIMSGHTYSANPYCARAALEVLRYVKKHELLSQAEEKGAILMRKLEQIKERSGVIGDVRGKGLLIGVEFVKDKTTKEVFPKKQGFTEKMIKEAKKRGLLIYPSKPGIDSGEGDAVIIAPPFTISHAELDELSDLFSQAAEEVEKMMKRD</sequence>
<evidence type="ECO:0000256" key="2">
    <source>
        <dbReference type="ARBA" id="ARBA00022898"/>
    </source>
</evidence>
<dbReference type="EMBL" id="FN597644">
    <property type="protein sequence ID" value="CBI43179.1"/>
    <property type="molecule type" value="Genomic_DNA"/>
</dbReference>
<organism evidence="4 5">
    <name type="scientific">Bacillus amyloliquefaciens (strain ATCC 23350 / DSM 7 / BCRC 11601 / CCUG 28519 / NBRC 15535 / NRRL B-14393 / F)</name>
    <dbReference type="NCBI Taxonomy" id="692420"/>
    <lineage>
        <taxon>Bacteria</taxon>
        <taxon>Bacillati</taxon>
        <taxon>Bacillota</taxon>
        <taxon>Bacilli</taxon>
        <taxon>Bacillales</taxon>
        <taxon>Bacillaceae</taxon>
        <taxon>Bacillus</taxon>
        <taxon>Bacillus amyloliquefaciens group</taxon>
    </lineage>
</organism>
<dbReference type="SUPFAM" id="SSF53383">
    <property type="entry name" value="PLP-dependent transferases"/>
    <property type="match status" value="1"/>
</dbReference>
<dbReference type="Gene3D" id="3.90.1150.10">
    <property type="entry name" value="Aspartate Aminotransferase, domain 1"/>
    <property type="match status" value="1"/>
</dbReference>
<dbReference type="EC" id="2.6.1.48" evidence="4"/>
<keyword evidence="4" id="KW-0032">Aminotransferase</keyword>
<dbReference type="PROSITE" id="PS00600">
    <property type="entry name" value="AA_TRANSFER_CLASS_3"/>
    <property type="match status" value="1"/>
</dbReference>
<reference evidence="5" key="2">
    <citation type="journal article" date="2011" name="J. Biotechnol.">
        <title>Genome sequence of B. amyloliquefaciens type strain DSM7(T) reveals differences to plant-associated B. amyloliquefaciens FZB42.</title>
        <authorList>
            <person name="Ruckert C."/>
            <person name="Blom J."/>
            <person name="Chen X."/>
            <person name="Reva O."/>
            <person name="Borriss R."/>
        </authorList>
    </citation>
    <scope>NUCLEOTIDE SEQUENCE [LARGE SCALE GENOMIC DNA]</scope>
    <source>
        <strain evidence="5">DSM 7</strain>
    </source>
</reference>
<dbReference type="GO" id="GO:0030170">
    <property type="term" value="F:pyridoxal phosphate binding"/>
    <property type="evidence" value="ECO:0007669"/>
    <property type="project" value="InterPro"/>
</dbReference>
<dbReference type="PANTHER" id="PTHR43094">
    <property type="entry name" value="AMINOTRANSFERASE"/>
    <property type="match status" value="1"/>
</dbReference>
<accession>A0A9P1NI23</accession>
<protein>
    <submittedName>
        <fullName evidence="4">Aminovalerate aminotransferase</fullName>
        <ecNumber evidence="4">2.6.1.48</ecNumber>
    </submittedName>
</protein>
<evidence type="ECO:0000256" key="3">
    <source>
        <dbReference type="RuleBase" id="RU003560"/>
    </source>
</evidence>
<dbReference type="Pfam" id="PF00202">
    <property type="entry name" value="Aminotran_3"/>
    <property type="match status" value="1"/>
</dbReference>
<comment type="similarity">
    <text evidence="1 3">Belongs to the class-III pyridoxal-phosphate-dependent aminotransferase family.</text>
</comment>
<evidence type="ECO:0000256" key="1">
    <source>
        <dbReference type="ARBA" id="ARBA00008954"/>
    </source>
</evidence>
<dbReference type="AlphaFoldDB" id="A0A9P1NI23"/>
<dbReference type="Proteomes" id="UP000006562">
    <property type="component" value="Chromosome"/>
</dbReference>
<keyword evidence="4" id="KW-0808">Transferase</keyword>
<dbReference type="InterPro" id="IPR015424">
    <property type="entry name" value="PyrdxlP-dep_Trfase"/>
</dbReference>
<dbReference type="KEGG" id="bao:BAMF_2053"/>
<gene>
    <name evidence="4" type="primary">yodT</name>
    <name evidence="4" type="ordered locus">BAMF_2053</name>
</gene>
<keyword evidence="2 3" id="KW-0663">Pyridoxal phosphate</keyword>
<dbReference type="PANTHER" id="PTHR43094:SF1">
    <property type="entry name" value="AMINOTRANSFERASE CLASS-III"/>
    <property type="match status" value="1"/>
</dbReference>
<dbReference type="InterPro" id="IPR049704">
    <property type="entry name" value="Aminotrans_3_PPA_site"/>
</dbReference>
<dbReference type="Gene3D" id="3.40.640.10">
    <property type="entry name" value="Type I PLP-dependent aspartate aminotransferase-like (Major domain)"/>
    <property type="match status" value="1"/>
</dbReference>
<reference evidence="4 5" key="1">
    <citation type="journal article" date="2011" name="Int. J. Syst. Evol. Microbiol.">
        <title>Relationship of Bacillus amyloliquefaciens clades associated with strains DSM 7T and FZB42T: a proposal for Bacillus amyloliquefaciens subsp. amyloliquefaciens subsp. nov. and Bacillus amyloliquefaciens subsp. plantarum subsp. nov. based on complete genome sequence comparisons.</title>
        <authorList>
            <person name="Borriss R."/>
            <person name="Chen X.H."/>
            <person name="Rueckert C."/>
            <person name="Blom J."/>
            <person name="Becker A."/>
            <person name="Baumgarth B."/>
            <person name="Fan B."/>
            <person name="Pukall R."/>
            <person name="Schumann P."/>
            <person name="Sproer C."/>
            <person name="Junge H."/>
            <person name="Vater J."/>
            <person name="Puhler A."/>
            <person name="Klenk H.P."/>
        </authorList>
    </citation>
    <scope>NUCLEOTIDE SEQUENCE [LARGE SCALE GENOMIC DNA]</scope>
    <source>
        <strain evidence="5">DSM 7</strain>
    </source>
</reference>
<dbReference type="InterPro" id="IPR015422">
    <property type="entry name" value="PyrdxlP-dep_Trfase_small"/>
</dbReference>